<evidence type="ECO:0000256" key="4">
    <source>
        <dbReference type="ARBA" id="ARBA00023125"/>
    </source>
</evidence>
<keyword evidence="9" id="KW-1185">Reference proteome</keyword>
<reference evidence="8 9" key="1">
    <citation type="submission" date="2021-07" db="EMBL/GenBank/DDBJ databases">
        <title>Actinomadura sp. PM05-2 isolated from lichen.</title>
        <authorList>
            <person name="Somphong A."/>
            <person name="Phongsopitanun W."/>
            <person name="Tanasupawat S."/>
            <person name="Peongsungnone V."/>
        </authorList>
    </citation>
    <scope>NUCLEOTIDE SEQUENCE [LARGE SCALE GENOMIC DNA]</scope>
    <source>
        <strain evidence="8 9">PM05-2</strain>
    </source>
</reference>
<name>A0ABS7FWQ4_9ACTN</name>
<dbReference type="InterPro" id="IPR013325">
    <property type="entry name" value="RNA_pol_sigma_r2"/>
</dbReference>
<dbReference type="EMBL" id="JAIBOA010000013">
    <property type="protein sequence ID" value="MBW8484848.1"/>
    <property type="molecule type" value="Genomic_DNA"/>
</dbReference>
<dbReference type="Gene3D" id="1.10.1740.10">
    <property type="match status" value="1"/>
</dbReference>
<feature type="region of interest" description="Disordered" evidence="6">
    <location>
        <begin position="30"/>
        <end position="51"/>
    </location>
</feature>
<accession>A0ABS7FWQ4</accession>
<dbReference type="InterPro" id="IPR007627">
    <property type="entry name" value="RNA_pol_sigma70_r2"/>
</dbReference>
<dbReference type="Pfam" id="PF04542">
    <property type="entry name" value="Sigma70_r2"/>
    <property type="match status" value="1"/>
</dbReference>
<feature type="compositionally biased region" description="Polar residues" evidence="6">
    <location>
        <begin position="37"/>
        <end position="51"/>
    </location>
</feature>
<sequence>MALPLAPSGARAAKVLKGGGGALSVQRGSLSGFPGSASRNHQGSETTWTRTGNRAFTFRARSASLQVAGPAKETSLAEEGRDSGELVRRARAGDGGAWTELVERYSALLWSIARGHGLRDADCGDVVQITWLRLVERLDALDAPAAVGGWLATTARRESLRQARLGDREAPGPAPDAAGASSAAPVEQVVAGRERLCRVGAALQDLPRRCQHLLRLVALAPGQAELAAALDMPVGSLGPTRVRCLAHLRRRLAP</sequence>
<dbReference type="SUPFAM" id="SSF88659">
    <property type="entry name" value="Sigma3 and sigma4 domains of RNA polymerase sigma factors"/>
    <property type="match status" value="1"/>
</dbReference>
<evidence type="ECO:0000256" key="3">
    <source>
        <dbReference type="ARBA" id="ARBA00023082"/>
    </source>
</evidence>
<evidence type="ECO:0000256" key="2">
    <source>
        <dbReference type="ARBA" id="ARBA00023015"/>
    </source>
</evidence>
<dbReference type="PANTHER" id="PTHR43133:SF8">
    <property type="entry name" value="RNA POLYMERASE SIGMA FACTOR HI_1459-RELATED"/>
    <property type="match status" value="1"/>
</dbReference>
<proteinExistence type="inferred from homology"/>
<dbReference type="NCBIfam" id="TIGR02937">
    <property type="entry name" value="sigma70-ECF"/>
    <property type="match status" value="1"/>
</dbReference>
<keyword evidence="5" id="KW-0804">Transcription</keyword>
<evidence type="ECO:0000256" key="5">
    <source>
        <dbReference type="ARBA" id="ARBA00023163"/>
    </source>
</evidence>
<protein>
    <submittedName>
        <fullName evidence="8">Sigma-70 family RNA polymerase sigma factor</fullName>
    </submittedName>
</protein>
<gene>
    <name evidence="8" type="ORF">K1Y72_20870</name>
</gene>
<comment type="caution">
    <text evidence="8">The sequence shown here is derived from an EMBL/GenBank/DDBJ whole genome shotgun (WGS) entry which is preliminary data.</text>
</comment>
<dbReference type="SUPFAM" id="SSF88946">
    <property type="entry name" value="Sigma2 domain of RNA polymerase sigma factors"/>
    <property type="match status" value="1"/>
</dbReference>
<feature type="region of interest" description="Disordered" evidence="6">
    <location>
        <begin position="164"/>
        <end position="183"/>
    </location>
</feature>
<evidence type="ECO:0000313" key="9">
    <source>
        <dbReference type="Proteomes" id="UP000774570"/>
    </source>
</evidence>
<comment type="similarity">
    <text evidence="1">Belongs to the sigma-70 factor family. ECF subfamily.</text>
</comment>
<keyword evidence="2" id="KW-0805">Transcription regulation</keyword>
<organism evidence="8 9">
    <name type="scientific">Actinomadura parmotrematis</name>
    <dbReference type="NCBI Taxonomy" id="2864039"/>
    <lineage>
        <taxon>Bacteria</taxon>
        <taxon>Bacillati</taxon>
        <taxon>Actinomycetota</taxon>
        <taxon>Actinomycetes</taxon>
        <taxon>Streptosporangiales</taxon>
        <taxon>Thermomonosporaceae</taxon>
        <taxon>Actinomadura</taxon>
    </lineage>
</organism>
<dbReference type="InterPro" id="IPR039425">
    <property type="entry name" value="RNA_pol_sigma-70-like"/>
</dbReference>
<keyword evidence="4" id="KW-0238">DNA-binding</keyword>
<evidence type="ECO:0000313" key="8">
    <source>
        <dbReference type="EMBL" id="MBW8484848.1"/>
    </source>
</evidence>
<evidence type="ECO:0000256" key="6">
    <source>
        <dbReference type="SAM" id="MobiDB-lite"/>
    </source>
</evidence>
<evidence type="ECO:0000259" key="7">
    <source>
        <dbReference type="Pfam" id="PF04542"/>
    </source>
</evidence>
<feature type="domain" description="RNA polymerase sigma-70 region 2" evidence="7">
    <location>
        <begin position="101"/>
        <end position="164"/>
    </location>
</feature>
<keyword evidence="3" id="KW-0731">Sigma factor</keyword>
<dbReference type="Proteomes" id="UP000774570">
    <property type="component" value="Unassembled WGS sequence"/>
</dbReference>
<evidence type="ECO:0000256" key="1">
    <source>
        <dbReference type="ARBA" id="ARBA00010641"/>
    </source>
</evidence>
<dbReference type="InterPro" id="IPR013324">
    <property type="entry name" value="RNA_pol_sigma_r3/r4-like"/>
</dbReference>
<dbReference type="PANTHER" id="PTHR43133">
    <property type="entry name" value="RNA POLYMERASE ECF-TYPE SIGMA FACTO"/>
    <property type="match status" value="1"/>
</dbReference>
<dbReference type="InterPro" id="IPR014284">
    <property type="entry name" value="RNA_pol_sigma-70_dom"/>
</dbReference>